<protein>
    <recommendedName>
        <fullName evidence="4">Outer spore wall protein RRT8</fullName>
    </recommendedName>
</protein>
<dbReference type="AlphaFoldDB" id="A0A8H3PFU8"/>
<dbReference type="InterPro" id="IPR052786">
    <property type="entry name" value="Spore_wall_assembly"/>
</dbReference>
<dbReference type="GO" id="GO:0005628">
    <property type="term" value="C:prospore membrane"/>
    <property type="evidence" value="ECO:0007669"/>
    <property type="project" value="TreeGrafter"/>
</dbReference>
<gene>
    <name evidence="2" type="ORF">HETSPECPRED_001869</name>
</gene>
<dbReference type="EMBL" id="CAJPDS010000136">
    <property type="protein sequence ID" value="CAF9939723.1"/>
    <property type="molecule type" value="Genomic_DNA"/>
</dbReference>
<sequence length="297" mass="32592">MADKVKEVAIEEADRIKSLTVEAARSTAYLYPLRGIAYFVSHRDLWRPMTSRLAPTLSLGLGVTTFMFVFTYLPQAAVMAFTNGPLAAISAALLVLSESSTLITILSKTFLIEDALVDTFDGVLVSKNTTNLVSGGRQIQSGGDSIAKLGKLVKRPFAKFTPKALIRYVMYLPLNFIPLVGTVIFVVLQGKNAGPAAHSRYYQLKEWNSSQRKKHIEEHRGAYTRSVLRCLLTTLLISRYDSFGVAAVLLELIPVASIFFAFTNTVGAALWAADMEKGHVTSEGTAPRLREQAKKAE</sequence>
<evidence type="ECO:0008006" key="4">
    <source>
        <dbReference type="Google" id="ProtNLM"/>
    </source>
</evidence>
<evidence type="ECO:0000256" key="1">
    <source>
        <dbReference type="SAM" id="Phobius"/>
    </source>
</evidence>
<organism evidence="2 3">
    <name type="scientific">Heterodermia speciosa</name>
    <dbReference type="NCBI Taxonomy" id="116794"/>
    <lineage>
        <taxon>Eukaryota</taxon>
        <taxon>Fungi</taxon>
        <taxon>Dikarya</taxon>
        <taxon>Ascomycota</taxon>
        <taxon>Pezizomycotina</taxon>
        <taxon>Lecanoromycetes</taxon>
        <taxon>OSLEUM clade</taxon>
        <taxon>Lecanoromycetidae</taxon>
        <taxon>Caliciales</taxon>
        <taxon>Physciaceae</taxon>
        <taxon>Heterodermia</taxon>
    </lineage>
</organism>
<dbReference type="PANTHER" id="PTHR34292:SF2">
    <property type="entry name" value="OUTER SPORE WALL PROTEIN LDS1"/>
    <property type="match status" value="1"/>
</dbReference>
<feature type="transmembrane region" description="Helical" evidence="1">
    <location>
        <begin position="85"/>
        <end position="106"/>
    </location>
</feature>
<keyword evidence="3" id="KW-1185">Reference proteome</keyword>
<reference evidence="2" key="1">
    <citation type="submission" date="2021-03" db="EMBL/GenBank/DDBJ databases">
        <authorList>
            <person name="Tagirdzhanova G."/>
        </authorList>
    </citation>
    <scope>NUCLEOTIDE SEQUENCE</scope>
</reference>
<feature type="transmembrane region" description="Helical" evidence="1">
    <location>
        <begin position="168"/>
        <end position="188"/>
    </location>
</feature>
<feature type="transmembrane region" description="Helical" evidence="1">
    <location>
        <begin position="243"/>
        <end position="272"/>
    </location>
</feature>
<evidence type="ECO:0000313" key="3">
    <source>
        <dbReference type="Proteomes" id="UP000664521"/>
    </source>
</evidence>
<evidence type="ECO:0000313" key="2">
    <source>
        <dbReference type="EMBL" id="CAF9939723.1"/>
    </source>
</evidence>
<dbReference type="GO" id="GO:0005811">
    <property type="term" value="C:lipid droplet"/>
    <property type="evidence" value="ECO:0007669"/>
    <property type="project" value="TreeGrafter"/>
</dbReference>
<feature type="transmembrane region" description="Helical" evidence="1">
    <location>
        <begin position="53"/>
        <end position="73"/>
    </location>
</feature>
<keyword evidence="1" id="KW-1133">Transmembrane helix</keyword>
<accession>A0A8H3PFU8</accession>
<dbReference type="GO" id="GO:0005619">
    <property type="term" value="C:ascospore wall"/>
    <property type="evidence" value="ECO:0007669"/>
    <property type="project" value="TreeGrafter"/>
</dbReference>
<name>A0A8H3PFU8_9LECA</name>
<dbReference type="Proteomes" id="UP000664521">
    <property type="component" value="Unassembled WGS sequence"/>
</dbReference>
<proteinExistence type="predicted"/>
<dbReference type="OrthoDB" id="10012223at2759"/>
<keyword evidence="1" id="KW-0472">Membrane</keyword>
<keyword evidence="1" id="KW-0812">Transmembrane</keyword>
<dbReference type="PANTHER" id="PTHR34292">
    <property type="entry name" value="OUTER SPORE WALL PROTEIN LDS1"/>
    <property type="match status" value="1"/>
</dbReference>
<comment type="caution">
    <text evidence="2">The sequence shown here is derived from an EMBL/GenBank/DDBJ whole genome shotgun (WGS) entry which is preliminary data.</text>
</comment>